<protein>
    <recommendedName>
        <fullName evidence="11">Purple acid phosphatase</fullName>
        <ecNumber evidence="11">3.1.3.2</ecNumber>
    </recommendedName>
</protein>
<dbReference type="InterPro" id="IPR029052">
    <property type="entry name" value="Metallo-depent_PP-like"/>
</dbReference>
<evidence type="ECO:0000259" key="13">
    <source>
        <dbReference type="Pfam" id="PF14008"/>
    </source>
</evidence>
<dbReference type="GO" id="GO:0003993">
    <property type="term" value="F:acid phosphatase activity"/>
    <property type="evidence" value="ECO:0007669"/>
    <property type="project" value="UniProtKB-EC"/>
</dbReference>
<evidence type="ECO:0000259" key="12">
    <source>
        <dbReference type="Pfam" id="PF00149"/>
    </source>
</evidence>
<comment type="subunit">
    <text evidence="5">Homodimer.</text>
</comment>
<dbReference type="InterPro" id="IPR004843">
    <property type="entry name" value="Calcineurin-like_PHP"/>
</dbReference>
<proteinExistence type="inferred from homology"/>
<sequence length="647" mass="71991">MLYNHSTWPASVISISSILLPMEKPSSYYVFILVTFFLSFHCSTSFELHPLISYSTFLHENYTAISDFRMLNRRSLLTCPDPNPYLQINVTNNSDLSDDQFVTVNVSGVLLPSDSDWVAMISPSNSDVTTCLDNEAYYLQTGDTSSLPLLCHYPVKAKYMSSDPNYVSCKNQECQKYGSDGKCEVTTCSGSISFHVVNIRTDIEFVLFTGGFSTPCILTRTDTPLKFSNPNSPLYGHLSSMDSTGTSMRLTWISGNNEPQQVKYGDGKSETSHVSTFSADDMCSSVIPSPAKDFGWHDPGYIHTAVMTGLQPSSPFSYKYGSDSVGWSDEIEFRTPPAGGSDEVKFLVFGDMGKAPLDDSAEHYIQPGSISVIKGMIEELENGNVDSIFHIGDISYATGFLVEWEFFFHLITPLASQVSYMTAIGNHERDYTDSGSYYSGPDSGGECGVAYETYFPMPTPAKDKPWYSIEQGSVHFTVISTEHDWTEQSEQFQWMKADMASVDRSKTPWLIFTGHRPMYSSLGADDDFLKNVEPILLDNKVDLVLVGHVHNYERTCAVYNSECLAMPSKDENGIDTYDNSNYTAPVQAVVGMAGFSLDKFSDNAASWSLSRVSKFGYVRAHATKDELKLEFVNSDTKDVEDSFRITK</sequence>
<dbReference type="InterPro" id="IPR015914">
    <property type="entry name" value="PAPs_N"/>
</dbReference>
<gene>
    <name evidence="16" type="ORF">COLO4_25836</name>
</gene>
<accession>A0A1R3I052</accession>
<feature type="domain" description="Calcineurin-like phosphoesterase" evidence="12">
    <location>
        <begin position="345"/>
        <end position="552"/>
    </location>
</feature>
<dbReference type="GO" id="GO:0005576">
    <property type="term" value="C:extracellular region"/>
    <property type="evidence" value="ECO:0007669"/>
    <property type="project" value="UniProtKB-SubCell"/>
</dbReference>
<dbReference type="Gene3D" id="3.60.21.10">
    <property type="match status" value="1"/>
</dbReference>
<evidence type="ECO:0000256" key="4">
    <source>
        <dbReference type="ARBA" id="ARBA00008723"/>
    </source>
</evidence>
<comment type="subcellular location">
    <subcellularLocation>
        <location evidence="3">Secreted</location>
    </subcellularLocation>
</comment>
<dbReference type="EMBL" id="AWUE01019136">
    <property type="protein sequence ID" value="OMO75881.1"/>
    <property type="molecule type" value="Genomic_DNA"/>
</dbReference>
<evidence type="ECO:0000256" key="5">
    <source>
        <dbReference type="ARBA" id="ARBA00011738"/>
    </source>
</evidence>
<dbReference type="InterPro" id="IPR040974">
    <property type="entry name" value="Fn3_PAP"/>
</dbReference>
<comment type="caution">
    <text evidence="16">The sequence shown here is derived from an EMBL/GenBank/DDBJ whole genome shotgun (WGS) entry which is preliminary data.</text>
</comment>
<evidence type="ECO:0000256" key="9">
    <source>
        <dbReference type="ARBA" id="ARBA00023004"/>
    </source>
</evidence>
<dbReference type="OrthoDB" id="45007at2759"/>
<dbReference type="SUPFAM" id="SSF56300">
    <property type="entry name" value="Metallo-dependent phosphatases"/>
    <property type="match status" value="1"/>
</dbReference>
<dbReference type="InterPro" id="IPR008963">
    <property type="entry name" value="Purple_acid_Pase-like_N"/>
</dbReference>
<dbReference type="CDD" id="cd00839">
    <property type="entry name" value="MPP_PAPs"/>
    <property type="match status" value="1"/>
</dbReference>
<evidence type="ECO:0000256" key="1">
    <source>
        <dbReference type="ARBA" id="ARBA00001947"/>
    </source>
</evidence>
<comment type="cofactor">
    <cofactor evidence="1">
        <name>Zn(2+)</name>
        <dbReference type="ChEBI" id="CHEBI:29105"/>
    </cofactor>
</comment>
<comment type="catalytic activity">
    <reaction evidence="11">
        <text>a phosphate monoester + H2O = an alcohol + phosphate</text>
        <dbReference type="Rhea" id="RHEA:15017"/>
        <dbReference type="ChEBI" id="CHEBI:15377"/>
        <dbReference type="ChEBI" id="CHEBI:30879"/>
        <dbReference type="ChEBI" id="CHEBI:43474"/>
        <dbReference type="ChEBI" id="CHEBI:67140"/>
        <dbReference type="EC" id="3.1.3.2"/>
    </reaction>
</comment>
<dbReference type="STRING" id="93759.A0A1R3I052"/>
<evidence type="ECO:0000256" key="8">
    <source>
        <dbReference type="ARBA" id="ARBA00022833"/>
    </source>
</evidence>
<evidence type="ECO:0000256" key="11">
    <source>
        <dbReference type="RuleBase" id="RU361203"/>
    </source>
</evidence>
<organism evidence="16 17">
    <name type="scientific">Corchorus olitorius</name>
    <dbReference type="NCBI Taxonomy" id="93759"/>
    <lineage>
        <taxon>Eukaryota</taxon>
        <taxon>Viridiplantae</taxon>
        <taxon>Streptophyta</taxon>
        <taxon>Embryophyta</taxon>
        <taxon>Tracheophyta</taxon>
        <taxon>Spermatophyta</taxon>
        <taxon>Magnoliopsida</taxon>
        <taxon>eudicotyledons</taxon>
        <taxon>Gunneridae</taxon>
        <taxon>Pentapetalae</taxon>
        <taxon>rosids</taxon>
        <taxon>malvids</taxon>
        <taxon>Malvales</taxon>
        <taxon>Malvaceae</taxon>
        <taxon>Grewioideae</taxon>
        <taxon>Apeibeae</taxon>
        <taxon>Corchorus</taxon>
    </lineage>
</organism>
<keyword evidence="6" id="KW-0964">Secreted</keyword>
<dbReference type="Pfam" id="PF17808">
    <property type="entry name" value="fn3_PAP"/>
    <property type="match status" value="1"/>
</dbReference>
<dbReference type="Pfam" id="PF14008">
    <property type="entry name" value="Metallophos_C"/>
    <property type="match status" value="1"/>
</dbReference>
<evidence type="ECO:0000259" key="14">
    <source>
        <dbReference type="Pfam" id="PF16656"/>
    </source>
</evidence>
<keyword evidence="7" id="KW-0732">Signal</keyword>
<keyword evidence="8" id="KW-0862">Zinc</keyword>
<evidence type="ECO:0000313" key="17">
    <source>
        <dbReference type="Proteomes" id="UP000187203"/>
    </source>
</evidence>
<dbReference type="EC" id="3.1.3.2" evidence="11"/>
<evidence type="ECO:0000313" key="16">
    <source>
        <dbReference type="EMBL" id="OMO75881.1"/>
    </source>
</evidence>
<evidence type="ECO:0000259" key="15">
    <source>
        <dbReference type="Pfam" id="PF17808"/>
    </source>
</evidence>
<evidence type="ECO:0000256" key="2">
    <source>
        <dbReference type="ARBA" id="ARBA00001962"/>
    </source>
</evidence>
<dbReference type="InterPro" id="IPR025733">
    <property type="entry name" value="PAPs_C"/>
</dbReference>
<comment type="similarity">
    <text evidence="4 11">Belongs to the metallophosphoesterase superfamily. Purple acid phosphatase family.</text>
</comment>
<reference evidence="17" key="1">
    <citation type="submission" date="2013-09" db="EMBL/GenBank/DDBJ databases">
        <title>Corchorus olitorius genome sequencing.</title>
        <authorList>
            <person name="Alam M."/>
            <person name="Haque M.S."/>
            <person name="Islam M.S."/>
            <person name="Emdad E.M."/>
            <person name="Islam M.M."/>
            <person name="Ahmed B."/>
            <person name="Halim A."/>
            <person name="Hossen Q.M.M."/>
            <person name="Hossain M.Z."/>
            <person name="Ahmed R."/>
            <person name="Khan M.M."/>
            <person name="Islam R."/>
            <person name="Rashid M.M."/>
            <person name="Khan S.A."/>
            <person name="Rahman M.S."/>
            <person name="Alam M."/>
            <person name="Yahiya A.S."/>
            <person name="Khan M.S."/>
            <person name="Azam M.S."/>
            <person name="Haque T."/>
            <person name="Lashkar M.Z.H."/>
            <person name="Akhand A.I."/>
            <person name="Morshed G."/>
            <person name="Roy S."/>
            <person name="Uddin K.S."/>
            <person name="Rabeya T."/>
            <person name="Hossain A.S."/>
            <person name="Chowdhury A."/>
            <person name="Snigdha A.R."/>
            <person name="Mortoza M.S."/>
            <person name="Matin S.A."/>
            <person name="Hoque S.M.E."/>
            <person name="Islam M.K."/>
            <person name="Roy D.K."/>
            <person name="Haider R."/>
            <person name="Moosa M.M."/>
            <person name="Elias S.M."/>
            <person name="Hasan A.M."/>
            <person name="Jahan S."/>
            <person name="Shafiuddin M."/>
            <person name="Mahmood N."/>
            <person name="Shommy N.S."/>
        </authorList>
    </citation>
    <scope>NUCLEOTIDE SEQUENCE [LARGE SCALE GENOMIC DNA]</scope>
    <source>
        <strain evidence="17">cv. O-4</strain>
    </source>
</reference>
<feature type="domain" description="Purple acid phosphatase N-terminal" evidence="14">
    <location>
        <begin position="236"/>
        <end position="335"/>
    </location>
</feature>
<feature type="domain" description="Purple acid phosphatase C-terminal" evidence="13">
    <location>
        <begin position="584"/>
        <end position="642"/>
    </location>
</feature>
<keyword evidence="10" id="KW-0325">Glycoprotein</keyword>
<dbReference type="PANTHER" id="PTHR45778">
    <property type="entry name" value="PURPLE ACID PHOSPHATASE-RELATED"/>
    <property type="match status" value="1"/>
</dbReference>
<comment type="cofactor">
    <cofactor evidence="2">
        <name>Fe cation</name>
        <dbReference type="ChEBI" id="CHEBI:24875"/>
    </cofactor>
</comment>
<keyword evidence="17" id="KW-1185">Reference proteome</keyword>
<feature type="domain" description="Purple acid phosphatase Fn3-like" evidence="15">
    <location>
        <begin position="94"/>
        <end position="229"/>
    </location>
</feature>
<keyword evidence="9" id="KW-0408">Iron</keyword>
<dbReference type="PANTHER" id="PTHR45778:SF3">
    <property type="entry name" value="PURPLE ACID PHOSPHATASE"/>
    <property type="match status" value="1"/>
</dbReference>
<dbReference type="Pfam" id="PF00149">
    <property type="entry name" value="Metallophos"/>
    <property type="match status" value="1"/>
</dbReference>
<evidence type="ECO:0000256" key="6">
    <source>
        <dbReference type="ARBA" id="ARBA00022525"/>
    </source>
</evidence>
<name>A0A1R3I052_9ROSI</name>
<evidence type="ECO:0000256" key="3">
    <source>
        <dbReference type="ARBA" id="ARBA00004613"/>
    </source>
</evidence>
<dbReference type="Proteomes" id="UP000187203">
    <property type="component" value="Unassembled WGS sequence"/>
</dbReference>
<dbReference type="AlphaFoldDB" id="A0A1R3I052"/>
<keyword evidence="11" id="KW-0378">Hydrolase</keyword>
<dbReference type="Gene3D" id="2.60.40.380">
    <property type="entry name" value="Purple acid phosphatase-like, N-terminal"/>
    <property type="match status" value="1"/>
</dbReference>
<dbReference type="GO" id="GO:0046872">
    <property type="term" value="F:metal ion binding"/>
    <property type="evidence" value="ECO:0007669"/>
    <property type="project" value="InterPro"/>
</dbReference>
<dbReference type="SUPFAM" id="SSF49363">
    <property type="entry name" value="Purple acid phosphatase, N-terminal domain"/>
    <property type="match status" value="1"/>
</dbReference>
<dbReference type="InterPro" id="IPR041792">
    <property type="entry name" value="MPP_PAP"/>
</dbReference>
<dbReference type="Pfam" id="PF16656">
    <property type="entry name" value="Pur_ac_phosph_N"/>
    <property type="match status" value="1"/>
</dbReference>
<evidence type="ECO:0000256" key="7">
    <source>
        <dbReference type="ARBA" id="ARBA00022729"/>
    </source>
</evidence>
<evidence type="ECO:0000256" key="10">
    <source>
        <dbReference type="ARBA" id="ARBA00023180"/>
    </source>
</evidence>